<dbReference type="Pfam" id="PF00061">
    <property type="entry name" value="Lipocalin"/>
    <property type="match status" value="1"/>
</dbReference>
<feature type="transmembrane region" description="Helical" evidence="4">
    <location>
        <begin position="21"/>
        <end position="39"/>
    </location>
</feature>
<name>A0A6G1SMX1_9ACAR</name>
<feature type="domain" description="Lipocalin/cytosolic fatty-acid binding" evidence="5">
    <location>
        <begin position="57"/>
        <end position="177"/>
    </location>
</feature>
<keyword evidence="4" id="KW-0472">Membrane</keyword>
<evidence type="ECO:0000259" key="5">
    <source>
        <dbReference type="Pfam" id="PF00061"/>
    </source>
</evidence>
<dbReference type="InterPro" id="IPR012674">
    <property type="entry name" value="Calycin"/>
</dbReference>
<proteinExistence type="inferred from homology"/>
<dbReference type="FunFam" id="2.40.128.20:FF:000001">
    <property type="entry name" value="Fatty acid-binding protein, adipocyte"/>
    <property type="match status" value="1"/>
</dbReference>
<dbReference type="CDD" id="cd00742">
    <property type="entry name" value="FABP"/>
    <property type="match status" value="1"/>
</dbReference>
<reference evidence="6" key="1">
    <citation type="submission" date="2018-10" db="EMBL/GenBank/DDBJ databases">
        <title>Transcriptome assembly of Aceria tosichella (Wheat curl mite) Type 2.</title>
        <authorList>
            <person name="Scully E.D."/>
            <person name="Geib S.M."/>
            <person name="Palmer N.A."/>
            <person name="Gupta A.K."/>
            <person name="Sarath G."/>
            <person name="Tatineni S."/>
        </authorList>
    </citation>
    <scope>NUCLEOTIDE SEQUENCE</scope>
    <source>
        <strain evidence="6">LincolnNE</strain>
    </source>
</reference>
<dbReference type="InterPro" id="IPR031259">
    <property type="entry name" value="ILBP"/>
</dbReference>
<dbReference type="EMBL" id="GGYP01007064">
    <property type="protein sequence ID" value="MDE51835.1"/>
    <property type="molecule type" value="Transcribed_RNA"/>
</dbReference>
<comment type="similarity">
    <text evidence="1">Belongs to the calycin superfamily. Fatty-acid binding protein (FABP) family.</text>
</comment>
<keyword evidence="4" id="KW-0812">Transmembrane</keyword>
<evidence type="ECO:0000313" key="6">
    <source>
        <dbReference type="EMBL" id="MDE51835.1"/>
    </source>
</evidence>
<evidence type="ECO:0000256" key="1">
    <source>
        <dbReference type="ARBA" id="ARBA00008390"/>
    </source>
</evidence>
<dbReference type="AlphaFoldDB" id="A0A6G1SMX1"/>
<evidence type="ECO:0000256" key="4">
    <source>
        <dbReference type="SAM" id="Phobius"/>
    </source>
</evidence>
<keyword evidence="4" id="KW-1133">Transmembrane helix</keyword>
<evidence type="ECO:0000256" key="3">
    <source>
        <dbReference type="ARBA" id="ARBA00068043"/>
    </source>
</evidence>
<keyword evidence="2" id="KW-0446">Lipid-binding</keyword>
<dbReference type="InterPro" id="IPR000566">
    <property type="entry name" value="Lipocln_cytosolic_FA-bd_dom"/>
</dbReference>
<dbReference type="GO" id="GO:0005504">
    <property type="term" value="F:fatty acid binding"/>
    <property type="evidence" value="ECO:0007669"/>
    <property type="project" value="UniProtKB-ARBA"/>
</dbReference>
<organism evidence="6">
    <name type="scientific">Aceria tosichella</name>
    <name type="common">wheat curl mite</name>
    <dbReference type="NCBI Taxonomy" id="561515"/>
    <lineage>
        <taxon>Eukaryota</taxon>
        <taxon>Metazoa</taxon>
        <taxon>Ecdysozoa</taxon>
        <taxon>Arthropoda</taxon>
        <taxon>Chelicerata</taxon>
        <taxon>Arachnida</taxon>
        <taxon>Acari</taxon>
        <taxon>Acariformes</taxon>
        <taxon>Trombidiformes</taxon>
        <taxon>Prostigmata</taxon>
        <taxon>Eupodina</taxon>
        <taxon>Eriophyoidea</taxon>
        <taxon>Eriophyidae</taxon>
        <taxon>Eriophyinae</taxon>
        <taxon>Aceriini</taxon>
        <taxon>Aceria</taxon>
    </lineage>
</organism>
<dbReference type="SUPFAM" id="SSF50814">
    <property type="entry name" value="Lipocalins"/>
    <property type="match status" value="1"/>
</dbReference>
<dbReference type="InterPro" id="IPR000463">
    <property type="entry name" value="Fatty_acid-bd"/>
</dbReference>
<evidence type="ECO:0000256" key="2">
    <source>
        <dbReference type="ARBA" id="ARBA00023121"/>
    </source>
</evidence>
<dbReference type="PRINTS" id="PR00178">
    <property type="entry name" value="FATTYACIDBP"/>
</dbReference>
<sequence>MHKFKNSQTNSHTLSLSYKNYLIFVIVTLTLPIIVSSQTPSKPDPKMADFVGTYKFEKDDGKFDDFLKAMGVSFVTRKVAVNTSPTIEVSAKDDGTYVVTTTSTFKTSKIEFKLGQEFEENRMDGETVKTTITKEGNKLIQKQVADPPVEIVREFTGDKMITTCKCKDVVNVREYKKVA</sequence>
<protein>
    <recommendedName>
        <fullName evidence="3">Fatty acid-binding protein</fullName>
    </recommendedName>
</protein>
<dbReference type="PANTHER" id="PTHR11955">
    <property type="entry name" value="FATTY ACID BINDING PROTEIN"/>
    <property type="match status" value="1"/>
</dbReference>
<accession>A0A6G1SMX1</accession>
<gene>
    <name evidence="6" type="primary">FABP_0</name>
    <name evidence="6" type="ORF">g.218</name>
</gene>
<dbReference type="Gene3D" id="2.40.128.20">
    <property type="match status" value="1"/>
</dbReference>